<accession>A0A1I1J9T4</accession>
<dbReference type="AlphaFoldDB" id="A0A1I1J9T4"/>
<evidence type="ECO:0000259" key="1">
    <source>
        <dbReference type="Pfam" id="PF06791"/>
    </source>
</evidence>
<dbReference type="STRING" id="441112.SAMN04488094_10530"/>
<protein>
    <submittedName>
        <fullName evidence="3">Phage tail tape measure protein, lambda family</fullName>
    </submittedName>
</protein>
<evidence type="ECO:0000313" key="4">
    <source>
        <dbReference type="Proteomes" id="UP000198728"/>
    </source>
</evidence>
<dbReference type="InterPro" id="IPR006431">
    <property type="entry name" value="Phage_tape_meas_C"/>
</dbReference>
<sequence>MAEKRVSVRLAAVGGQQVKAELRSLGAEGRAALEGIGSGAAPAGAGLDTVGSATARARLELEQLAARSAEAARSLNTTAAAATPMVAQINRLTGVTPAIGQTTAEFLRQGQALDDLRAKYNPVYGEIRRYRSAVSELKAAHLQGAISADEMSAAIARERRASLDSIAALKGRTTAITRMAGASRSAAFRTQQMFYQVNDIGVSLAGGMNPFVVMAQQGTQIAQIYGFGNGGVSAIFRDLGKLIGGVVTRFWPLLAVIGVASAAIAAMSHEINQVSDVTVSFGDTALAVWQVAADGLKSLLKPVVDAIAPWFASAWELVVTSTVDASNSIIKGIQLAVLGIRTSVASIPDLFRAAFNGAVSHVLTKLHDMVWYVGNAIDGIAEKLNETFGTDLSTGTLSGTIDMLSEASGSYARAAAAARDRLSGRWEDARTRAEEIDASNPLGEFFDALKQRAVQNALKRTAEEAEKTGGAGRAAAEQMVSTGNIGISVWESLRDKLAEYAKEARNTGDAIADRLVGAFASAEEAVGQFVKTGKVNFTDLVTSMIADLAKLAARQYILGPIADGISGILGNAFGSAVTTSIRPQARPTSFAGGGHTGFGARSGGLDGRGGFLAMLHPQERVTDEYRSGSGRQAAMAPVTVNIATRDAPSFRQSRTQVAADIQRAVAMGRRVL</sequence>
<evidence type="ECO:0000259" key="2">
    <source>
        <dbReference type="Pfam" id="PF09718"/>
    </source>
</evidence>
<gene>
    <name evidence="3" type="ORF">SAMN04488094_10530</name>
</gene>
<dbReference type="RefSeq" id="WP_093360604.1">
    <property type="nucleotide sequence ID" value="NZ_FOLG01000005.1"/>
</dbReference>
<dbReference type="Pfam" id="PF06791">
    <property type="entry name" value="TMP_2"/>
    <property type="match status" value="1"/>
</dbReference>
<organism evidence="3 4">
    <name type="scientific">Tropicimonas isoalkanivorans</name>
    <dbReference type="NCBI Taxonomy" id="441112"/>
    <lineage>
        <taxon>Bacteria</taxon>
        <taxon>Pseudomonadati</taxon>
        <taxon>Pseudomonadota</taxon>
        <taxon>Alphaproteobacteria</taxon>
        <taxon>Rhodobacterales</taxon>
        <taxon>Roseobacteraceae</taxon>
        <taxon>Tropicimonas</taxon>
    </lineage>
</organism>
<name>A0A1I1J9T4_9RHOB</name>
<evidence type="ECO:0000313" key="3">
    <source>
        <dbReference type="EMBL" id="SFC45216.1"/>
    </source>
</evidence>
<keyword evidence="4" id="KW-1185">Reference proteome</keyword>
<dbReference type="Pfam" id="PF09718">
    <property type="entry name" value="Tape_meas_lam_C"/>
    <property type="match status" value="1"/>
</dbReference>
<proteinExistence type="predicted"/>
<dbReference type="EMBL" id="FOLG01000005">
    <property type="protein sequence ID" value="SFC45216.1"/>
    <property type="molecule type" value="Genomic_DNA"/>
</dbReference>
<feature type="domain" description="Bacteriophage tail tape measure N-terminal" evidence="1">
    <location>
        <begin position="178"/>
        <end position="268"/>
    </location>
</feature>
<reference evidence="3 4" key="1">
    <citation type="submission" date="2016-10" db="EMBL/GenBank/DDBJ databases">
        <authorList>
            <person name="de Groot N.N."/>
        </authorList>
    </citation>
    <scope>NUCLEOTIDE SEQUENCE [LARGE SCALE GENOMIC DNA]</scope>
    <source>
        <strain evidence="3 4">DSM 19548</strain>
    </source>
</reference>
<dbReference type="OrthoDB" id="7311517at2"/>
<dbReference type="InterPro" id="IPR009628">
    <property type="entry name" value="Phage_tape_measure_N"/>
</dbReference>
<dbReference type="Proteomes" id="UP000198728">
    <property type="component" value="Unassembled WGS sequence"/>
</dbReference>
<feature type="domain" description="Bacteriophage tail tape measure C-terminal" evidence="2">
    <location>
        <begin position="493"/>
        <end position="562"/>
    </location>
</feature>